<proteinExistence type="predicted"/>
<dbReference type="GO" id="GO:0006897">
    <property type="term" value="P:endocytosis"/>
    <property type="evidence" value="ECO:0007669"/>
    <property type="project" value="TreeGrafter"/>
</dbReference>
<evidence type="ECO:0000313" key="6">
    <source>
        <dbReference type="Proteomes" id="UP001278500"/>
    </source>
</evidence>
<dbReference type="PROSITE" id="PS51388">
    <property type="entry name" value="GED"/>
    <property type="match status" value="1"/>
</dbReference>
<dbReference type="Pfam" id="PF01031">
    <property type="entry name" value="Dynamin_M"/>
    <property type="match status" value="1"/>
</dbReference>
<dbReference type="Proteomes" id="UP001278500">
    <property type="component" value="Unassembled WGS sequence"/>
</dbReference>
<dbReference type="PANTHER" id="PTHR11566:SF215">
    <property type="entry name" value="DYNAMIN GTPASE"/>
    <property type="match status" value="1"/>
</dbReference>
<organism evidence="5 6">
    <name type="scientific">Neurospora tetraspora</name>
    <dbReference type="NCBI Taxonomy" id="94610"/>
    <lineage>
        <taxon>Eukaryota</taxon>
        <taxon>Fungi</taxon>
        <taxon>Dikarya</taxon>
        <taxon>Ascomycota</taxon>
        <taxon>Pezizomycotina</taxon>
        <taxon>Sordariomycetes</taxon>
        <taxon>Sordariomycetidae</taxon>
        <taxon>Sordariales</taxon>
        <taxon>Sordariaceae</taxon>
        <taxon>Neurospora</taxon>
    </lineage>
</organism>
<dbReference type="GO" id="GO:0003924">
    <property type="term" value="F:GTPase activity"/>
    <property type="evidence" value="ECO:0007669"/>
    <property type="project" value="InterPro"/>
</dbReference>
<dbReference type="PROSITE" id="PS51718">
    <property type="entry name" value="G_DYNAMIN_2"/>
    <property type="match status" value="1"/>
</dbReference>
<feature type="domain" description="GED" evidence="3">
    <location>
        <begin position="635"/>
        <end position="723"/>
    </location>
</feature>
<sequence length="723" mass="81017">MGSMAFAELSEALLTVDDLGNPIYLQKQDVLRDMGIETPPLQIVLIGGLSSGKTSLLERLTGCTLPYDGGPTTRFATRLTFRRDPIKSIVTFITPKGWSQDEDTVKRLRSFHHVLDNLDAKTLADTVEEAAALMGLPTGFVEHEHDVSLCEDILEIEISGPDQPNLAFIDTPGLLGAESLGPDNSGKKKRSLVDGIARNHLTNEQTLILAVISSFSDRAKEDVLRLAKAADPKGVRTLCVLTHADMVKGEPKVQTILAPAREDTHALGCFWVRNRGADEGELSAGQCRTRELALFAESRRASFSKLGRTGVDALKSALRMPLKNLANECLQRQRTELLRRLSACKKERLALGPPRDTPTNQREYLMERVSTFERLASAALEGHYGADRLFTTNAVYKLVTSITDLNYKFCNAMRKRGHTYYFKNEKDDDGQFDCNVHGFMQGLRELCEWAASCEELGEFLHPYKGEEVDAMTKQEDSIIAYLRAVTSGLPRVGIQSTPGESIFTMIFQEQAENWTLHANYLMKAAIFNVHRFICQLMEDVFEDSWIRTELQDLLSEKILKAYKRAWDHKDFLVKMELGCRSQTYNPHLDAAILKIGRENFRTTLIESYNNEKRRLQPESAFNAAVKVAFGSSGVEDDLHDLLQAYYTIAIDRFLDNVCRQAVSYFLLEADDGPVKILTAEFIANLSDSQLDRIAGEDAITRATRLSLDAECEPLENALKVLRD</sequence>
<evidence type="ECO:0000313" key="5">
    <source>
        <dbReference type="EMBL" id="KAK3337953.1"/>
    </source>
</evidence>
<keyword evidence="2" id="KW-0342">GTP-binding</keyword>
<evidence type="ECO:0000259" key="3">
    <source>
        <dbReference type="PROSITE" id="PS51388"/>
    </source>
</evidence>
<dbReference type="GO" id="GO:0016020">
    <property type="term" value="C:membrane"/>
    <property type="evidence" value="ECO:0007669"/>
    <property type="project" value="TreeGrafter"/>
</dbReference>
<comment type="caution">
    <text evidence="5">The sequence shown here is derived from an EMBL/GenBank/DDBJ whole genome shotgun (WGS) entry which is preliminary data.</text>
</comment>
<dbReference type="InterPro" id="IPR030381">
    <property type="entry name" value="G_DYNAMIN_dom"/>
</dbReference>
<protein>
    <submittedName>
        <fullName evidence="5">P-loop containing nucleoside triphosphate hydrolase protein</fullName>
    </submittedName>
</protein>
<dbReference type="RefSeq" id="XP_062677404.1">
    <property type="nucleotide sequence ID" value="XM_062831115.1"/>
</dbReference>
<evidence type="ECO:0000256" key="2">
    <source>
        <dbReference type="ARBA" id="ARBA00023134"/>
    </source>
</evidence>
<dbReference type="GO" id="GO:0005525">
    <property type="term" value="F:GTP binding"/>
    <property type="evidence" value="ECO:0007669"/>
    <property type="project" value="InterPro"/>
</dbReference>
<reference evidence="5" key="2">
    <citation type="submission" date="2023-06" db="EMBL/GenBank/DDBJ databases">
        <authorList>
            <consortium name="Lawrence Berkeley National Laboratory"/>
            <person name="Haridas S."/>
            <person name="Hensen N."/>
            <person name="Bonometti L."/>
            <person name="Westerberg I."/>
            <person name="Brannstrom I.O."/>
            <person name="Guillou S."/>
            <person name="Cros-Aarteil S."/>
            <person name="Calhoun S."/>
            <person name="Kuo A."/>
            <person name="Mondo S."/>
            <person name="Pangilinan J."/>
            <person name="Riley R."/>
            <person name="Labutti K."/>
            <person name="Andreopoulos B."/>
            <person name="Lipzen A."/>
            <person name="Chen C."/>
            <person name="Yanf M."/>
            <person name="Daum C."/>
            <person name="Ng V."/>
            <person name="Clum A."/>
            <person name="Steindorff A."/>
            <person name="Ohm R."/>
            <person name="Martin F."/>
            <person name="Silar P."/>
            <person name="Natvig D."/>
            <person name="Lalanne C."/>
            <person name="Gautier V."/>
            <person name="Ament-Velasquez S.L."/>
            <person name="Kruys A."/>
            <person name="Hutchinson M.I."/>
            <person name="Powell A.J."/>
            <person name="Barry K."/>
            <person name="Miller A.N."/>
            <person name="Grigoriev I.V."/>
            <person name="Debuchy R."/>
            <person name="Gladieux P."/>
            <person name="Thoren M.H."/>
            <person name="Johannesson H."/>
        </authorList>
    </citation>
    <scope>NUCLEOTIDE SEQUENCE</scope>
    <source>
        <strain evidence="5">CBS 560.94</strain>
    </source>
</reference>
<dbReference type="GO" id="GO:0008017">
    <property type="term" value="F:microtubule binding"/>
    <property type="evidence" value="ECO:0007669"/>
    <property type="project" value="TreeGrafter"/>
</dbReference>
<dbReference type="AlphaFoldDB" id="A0AAE0MNA4"/>
<dbReference type="PRINTS" id="PR00195">
    <property type="entry name" value="DYNAMIN"/>
</dbReference>
<dbReference type="GO" id="GO:0005874">
    <property type="term" value="C:microtubule"/>
    <property type="evidence" value="ECO:0007669"/>
    <property type="project" value="TreeGrafter"/>
</dbReference>
<feature type="domain" description="Dynamin-type G" evidence="4">
    <location>
        <begin position="37"/>
        <end position="331"/>
    </location>
</feature>
<keyword evidence="5" id="KW-0378">Hydrolase</keyword>
<dbReference type="InterPro" id="IPR001401">
    <property type="entry name" value="Dynamin_GTPase"/>
</dbReference>
<dbReference type="InterPro" id="IPR027417">
    <property type="entry name" value="P-loop_NTPase"/>
</dbReference>
<dbReference type="Gene3D" id="3.40.50.300">
    <property type="entry name" value="P-loop containing nucleotide triphosphate hydrolases"/>
    <property type="match status" value="1"/>
</dbReference>
<reference evidence="5" key="1">
    <citation type="journal article" date="2023" name="Mol. Phylogenet. Evol.">
        <title>Genome-scale phylogeny and comparative genomics of the fungal order Sordariales.</title>
        <authorList>
            <person name="Hensen N."/>
            <person name="Bonometti L."/>
            <person name="Westerberg I."/>
            <person name="Brannstrom I.O."/>
            <person name="Guillou S."/>
            <person name="Cros-Aarteil S."/>
            <person name="Calhoun S."/>
            <person name="Haridas S."/>
            <person name="Kuo A."/>
            <person name="Mondo S."/>
            <person name="Pangilinan J."/>
            <person name="Riley R."/>
            <person name="LaButti K."/>
            <person name="Andreopoulos B."/>
            <person name="Lipzen A."/>
            <person name="Chen C."/>
            <person name="Yan M."/>
            <person name="Daum C."/>
            <person name="Ng V."/>
            <person name="Clum A."/>
            <person name="Steindorff A."/>
            <person name="Ohm R.A."/>
            <person name="Martin F."/>
            <person name="Silar P."/>
            <person name="Natvig D.O."/>
            <person name="Lalanne C."/>
            <person name="Gautier V."/>
            <person name="Ament-Velasquez S.L."/>
            <person name="Kruys A."/>
            <person name="Hutchinson M.I."/>
            <person name="Powell A.J."/>
            <person name="Barry K."/>
            <person name="Miller A.N."/>
            <person name="Grigoriev I.V."/>
            <person name="Debuchy R."/>
            <person name="Gladieux P."/>
            <person name="Hiltunen Thoren M."/>
            <person name="Johannesson H."/>
        </authorList>
    </citation>
    <scope>NUCLEOTIDE SEQUENCE</scope>
    <source>
        <strain evidence="5">CBS 560.94</strain>
    </source>
</reference>
<dbReference type="Pfam" id="PF00350">
    <property type="entry name" value="Dynamin_N"/>
    <property type="match status" value="1"/>
</dbReference>
<dbReference type="SUPFAM" id="SSF52540">
    <property type="entry name" value="P-loop containing nucleoside triphosphate hydrolases"/>
    <property type="match status" value="1"/>
</dbReference>
<dbReference type="SMART" id="SM00053">
    <property type="entry name" value="DYNc"/>
    <property type="match status" value="1"/>
</dbReference>
<gene>
    <name evidence="5" type="ORF">B0H65DRAFT_591973</name>
</gene>
<evidence type="ECO:0000256" key="1">
    <source>
        <dbReference type="ARBA" id="ARBA00022741"/>
    </source>
</evidence>
<dbReference type="InterPro" id="IPR020850">
    <property type="entry name" value="GED_dom"/>
</dbReference>
<accession>A0AAE0MNA4</accession>
<dbReference type="PANTHER" id="PTHR11566">
    <property type="entry name" value="DYNAMIN"/>
    <property type="match status" value="1"/>
</dbReference>
<dbReference type="EMBL" id="JAUEPP010000008">
    <property type="protein sequence ID" value="KAK3337953.1"/>
    <property type="molecule type" value="Genomic_DNA"/>
</dbReference>
<dbReference type="GO" id="GO:0005739">
    <property type="term" value="C:mitochondrion"/>
    <property type="evidence" value="ECO:0007669"/>
    <property type="project" value="TreeGrafter"/>
</dbReference>
<keyword evidence="1" id="KW-0547">Nucleotide-binding</keyword>
<dbReference type="InterPro" id="IPR045063">
    <property type="entry name" value="Dynamin_N"/>
</dbReference>
<dbReference type="GO" id="GO:0016559">
    <property type="term" value="P:peroxisome fission"/>
    <property type="evidence" value="ECO:0007669"/>
    <property type="project" value="TreeGrafter"/>
</dbReference>
<dbReference type="GeneID" id="87868269"/>
<dbReference type="InterPro" id="IPR000375">
    <property type="entry name" value="Dynamin_stalk"/>
</dbReference>
<keyword evidence="6" id="KW-1185">Reference proteome</keyword>
<dbReference type="GO" id="GO:0000266">
    <property type="term" value="P:mitochondrial fission"/>
    <property type="evidence" value="ECO:0007669"/>
    <property type="project" value="TreeGrafter"/>
</dbReference>
<dbReference type="GO" id="GO:0048312">
    <property type="term" value="P:intracellular distribution of mitochondria"/>
    <property type="evidence" value="ECO:0007669"/>
    <property type="project" value="TreeGrafter"/>
</dbReference>
<evidence type="ECO:0000259" key="4">
    <source>
        <dbReference type="PROSITE" id="PS51718"/>
    </source>
</evidence>
<name>A0AAE0MNA4_9PEZI</name>
<dbReference type="InterPro" id="IPR022812">
    <property type="entry name" value="Dynamin"/>
</dbReference>